<dbReference type="AlphaFoldDB" id="A0A6P1SYB2"/>
<dbReference type="KEGG" id="amaq:GO499_05785"/>
<gene>
    <name evidence="2" type="ORF">GO499_05785</name>
</gene>
<feature type="signal peptide" evidence="1">
    <location>
        <begin position="1"/>
        <end position="25"/>
    </location>
</feature>
<name>A0A6P1SYB2_9RHOB</name>
<evidence type="ECO:0000313" key="3">
    <source>
        <dbReference type="Proteomes" id="UP000464495"/>
    </source>
</evidence>
<dbReference type="RefSeq" id="WP_284154906.1">
    <property type="nucleotide sequence ID" value="NZ_CP046620.1"/>
</dbReference>
<feature type="chain" id="PRO_5027098117" evidence="1">
    <location>
        <begin position="26"/>
        <end position="88"/>
    </location>
</feature>
<keyword evidence="3" id="KW-1185">Reference proteome</keyword>
<evidence type="ECO:0000313" key="2">
    <source>
        <dbReference type="EMBL" id="QHQ34737.1"/>
    </source>
</evidence>
<reference evidence="2 3" key="1">
    <citation type="submission" date="2019-12" db="EMBL/GenBank/DDBJ databases">
        <title>Complete genome sequence of Algicella marina strain 9Alg 56(T) isolated from the red alga Tichocarpus crinitus.</title>
        <authorList>
            <person name="Kim S.-G."/>
            <person name="Nedashkovskaya O.I."/>
        </authorList>
    </citation>
    <scope>NUCLEOTIDE SEQUENCE [LARGE SCALE GENOMIC DNA]</scope>
    <source>
        <strain evidence="2 3">9Alg 56</strain>
    </source>
</reference>
<dbReference type="EMBL" id="CP046620">
    <property type="protein sequence ID" value="QHQ34737.1"/>
    <property type="molecule type" value="Genomic_DNA"/>
</dbReference>
<sequence>MLKRYLPVLLLPLLAACYDSEPAPADGTTTRPMDEVPDQELLENGQRQFGFDNGCEIVLEAERAVVVREKEVCELYQRDIALLYAAGD</sequence>
<organism evidence="2 3">
    <name type="scientific">Algicella marina</name>
    <dbReference type="NCBI Taxonomy" id="2683284"/>
    <lineage>
        <taxon>Bacteria</taxon>
        <taxon>Pseudomonadati</taxon>
        <taxon>Pseudomonadota</taxon>
        <taxon>Alphaproteobacteria</taxon>
        <taxon>Rhodobacterales</taxon>
        <taxon>Paracoccaceae</taxon>
        <taxon>Algicella</taxon>
    </lineage>
</organism>
<proteinExistence type="predicted"/>
<protein>
    <submittedName>
        <fullName evidence="2">Uncharacterized protein</fullName>
    </submittedName>
</protein>
<accession>A0A6P1SYB2</accession>
<keyword evidence="1" id="KW-0732">Signal</keyword>
<dbReference type="Proteomes" id="UP000464495">
    <property type="component" value="Chromosome"/>
</dbReference>
<evidence type="ECO:0000256" key="1">
    <source>
        <dbReference type="SAM" id="SignalP"/>
    </source>
</evidence>
<dbReference type="PROSITE" id="PS51257">
    <property type="entry name" value="PROKAR_LIPOPROTEIN"/>
    <property type="match status" value="1"/>
</dbReference>